<evidence type="ECO:0000256" key="1">
    <source>
        <dbReference type="ARBA" id="ARBA00006484"/>
    </source>
</evidence>
<comment type="similarity">
    <text evidence="1">Belongs to the short-chain dehydrogenases/reductases (SDR) family.</text>
</comment>
<evidence type="ECO:0000313" key="3">
    <source>
        <dbReference type="EMBL" id="ACM31181.1"/>
    </source>
</evidence>
<evidence type="ECO:0000256" key="2">
    <source>
        <dbReference type="ARBA" id="ARBA00023002"/>
    </source>
</evidence>
<dbReference type="Pfam" id="PF13561">
    <property type="entry name" value="adh_short_C2"/>
    <property type="match status" value="1"/>
</dbReference>
<dbReference type="InterPro" id="IPR002347">
    <property type="entry name" value="SDR_fam"/>
</dbReference>
<dbReference type="InterPro" id="IPR036291">
    <property type="entry name" value="NAD(P)-bd_dom_sf"/>
</dbReference>
<protein>
    <submittedName>
        <fullName evidence="3">Dehydrogenase</fullName>
    </submittedName>
</protein>
<dbReference type="SUPFAM" id="SSF51735">
    <property type="entry name" value="NAD(P)-binding Rossmann-fold domains"/>
    <property type="match status" value="1"/>
</dbReference>
<dbReference type="InterPro" id="IPR051122">
    <property type="entry name" value="SDR_DHRS6-like"/>
</dbReference>
<dbReference type="Gene3D" id="3.40.50.720">
    <property type="entry name" value="NAD(P)-binding Rossmann-like Domain"/>
    <property type="match status" value="1"/>
</dbReference>
<accession>B9JPW2</accession>
<dbReference type="GO" id="GO:0016491">
    <property type="term" value="F:oxidoreductase activity"/>
    <property type="evidence" value="ECO:0007669"/>
    <property type="project" value="UniProtKB-KW"/>
</dbReference>
<sequence>MIMASEFVGKVIWVTGGSGTIGAAVVRQLALKGATVVASSRQRDVLSETHNVVWMQADVTNNLDVRTTATAIVENFGRIDGVVTASTVPIFGDFLALTDDDWSSVVNAKLFGSVRPVRAALPYMIARGSGSIVLISGRGGLRASPQHLPGSSVNAALILLAQGLATRFGPDGIRVNALSPGPIVSERLEVMQKAGMPQASTALGAAGTADDVADAILFLLSDDARHITGTNLVVDGGGPRTT</sequence>
<gene>
    <name evidence="3" type="ordered locus">Arad_12126</name>
</gene>
<keyword evidence="3" id="KW-0614">Plasmid</keyword>
<dbReference type="PANTHER" id="PTHR43477:SF1">
    <property type="entry name" value="DIHYDROANTICAPSIN 7-DEHYDROGENASE"/>
    <property type="match status" value="1"/>
</dbReference>
<keyword evidence="2" id="KW-0560">Oxidoreductase</keyword>
<dbReference type="CDD" id="cd05233">
    <property type="entry name" value="SDR_c"/>
    <property type="match status" value="1"/>
</dbReference>
<dbReference type="AlphaFoldDB" id="B9JPW2"/>
<dbReference type="Proteomes" id="UP000001600">
    <property type="component" value="Plasmid pAtK84c"/>
</dbReference>
<dbReference type="HOGENOM" id="CLU_010194_1_2_5"/>
<dbReference type="KEGG" id="ara:Arad_12126"/>
<geneLocation type="plasmid" evidence="3 4">
    <name>pAtK84c</name>
</geneLocation>
<reference evidence="3 4" key="1">
    <citation type="journal article" date="2009" name="J. Bacteriol.">
        <title>Genome sequences of three Agrobacterium biovars help elucidate the evolution of multichromosome genomes in bacteria.</title>
        <authorList>
            <person name="Slater S.C."/>
            <person name="Goldman B.S."/>
            <person name="Goodner B."/>
            <person name="Setubal J.C."/>
            <person name="Farrand S.K."/>
            <person name="Nester E.W."/>
            <person name="Burr T.J."/>
            <person name="Banta L."/>
            <person name="Dickerman A.W."/>
            <person name="Paulsen I."/>
            <person name="Otten L."/>
            <person name="Suen G."/>
            <person name="Welch R."/>
            <person name="Almeida N.F."/>
            <person name="Arnold F."/>
            <person name="Burton O.T."/>
            <person name="Du Z."/>
            <person name="Ewing A."/>
            <person name="Godsy E."/>
            <person name="Heisel S."/>
            <person name="Houmiel K.L."/>
            <person name="Jhaveri J."/>
            <person name="Lu J."/>
            <person name="Miller N.M."/>
            <person name="Norton S."/>
            <person name="Chen Q."/>
            <person name="Phoolcharoen W."/>
            <person name="Ohlin V."/>
            <person name="Ondrusek D."/>
            <person name="Pride N."/>
            <person name="Stricklin S.L."/>
            <person name="Sun J."/>
            <person name="Wheeler C."/>
            <person name="Wilson L."/>
            <person name="Zhu H."/>
            <person name="Wood D.W."/>
        </authorList>
    </citation>
    <scope>NUCLEOTIDE SEQUENCE [LARGE SCALE GENOMIC DNA]</scope>
    <source>
        <strain evidence="4">K84 / ATCC BAA-868</strain>
        <plasmid evidence="3 4">pAtK84c</plasmid>
    </source>
</reference>
<proteinExistence type="inferred from homology"/>
<name>B9JPW2_RHIR8</name>
<organism evidence="3 4">
    <name type="scientific">Rhizobium rhizogenes (strain K84 / ATCC BAA-868)</name>
    <name type="common">Agrobacterium radiobacter</name>
    <dbReference type="NCBI Taxonomy" id="311403"/>
    <lineage>
        <taxon>Bacteria</taxon>
        <taxon>Pseudomonadati</taxon>
        <taxon>Pseudomonadota</taxon>
        <taxon>Alphaproteobacteria</taxon>
        <taxon>Hyphomicrobiales</taxon>
        <taxon>Rhizobiaceae</taxon>
        <taxon>Rhizobium/Agrobacterium group</taxon>
        <taxon>Rhizobium</taxon>
    </lineage>
</organism>
<dbReference type="PRINTS" id="PR00081">
    <property type="entry name" value="GDHRDH"/>
</dbReference>
<dbReference type="PANTHER" id="PTHR43477">
    <property type="entry name" value="DIHYDROANTICAPSIN 7-DEHYDROGENASE"/>
    <property type="match status" value="1"/>
</dbReference>
<evidence type="ECO:0000313" key="4">
    <source>
        <dbReference type="Proteomes" id="UP000001600"/>
    </source>
</evidence>
<dbReference type="EMBL" id="CP000631">
    <property type="protein sequence ID" value="ACM31181.1"/>
    <property type="molecule type" value="Genomic_DNA"/>
</dbReference>